<keyword evidence="10" id="KW-0472">Membrane</keyword>
<comment type="caution">
    <text evidence="14">The sequence shown here is derived from an EMBL/GenBank/DDBJ whole genome shotgun (WGS) entry which is preliminary data.</text>
</comment>
<reference evidence="13" key="1">
    <citation type="journal article" date="2014" name="Int. J. Syst. Evol. Microbiol.">
        <title>Complete genome sequence of Corynebacterium casei LMG S-19264T (=DSM 44701T), isolated from a smear-ripened cheese.</title>
        <authorList>
            <consortium name="US DOE Joint Genome Institute (JGI-PGF)"/>
            <person name="Walter F."/>
            <person name="Albersmeier A."/>
            <person name="Kalinowski J."/>
            <person name="Ruckert C."/>
        </authorList>
    </citation>
    <scope>NUCLEOTIDE SEQUENCE</scope>
    <source>
        <strain evidence="13">JCM 4434</strain>
    </source>
</reference>
<evidence type="ECO:0000313" key="15">
    <source>
        <dbReference type="Proteomes" id="UP000037395"/>
    </source>
</evidence>
<dbReference type="Pfam" id="PF07730">
    <property type="entry name" value="HisKA_3"/>
    <property type="match status" value="1"/>
</dbReference>
<name>A0A1E7MYC8_KITAU</name>
<keyword evidence="5" id="KW-0547">Nucleotide-binding</keyword>
<dbReference type="InterPro" id="IPR011712">
    <property type="entry name" value="Sig_transdc_His_kin_sub3_dim/P"/>
</dbReference>
<feature type="coiled-coil region" evidence="9">
    <location>
        <begin position="202"/>
        <end position="229"/>
    </location>
</feature>
<dbReference type="Pfam" id="PF02518">
    <property type="entry name" value="HATPase_c"/>
    <property type="match status" value="1"/>
</dbReference>
<dbReference type="InterPro" id="IPR003594">
    <property type="entry name" value="HATPase_dom"/>
</dbReference>
<keyword evidence="3" id="KW-0597">Phosphoprotein</keyword>
<reference evidence="15" key="3">
    <citation type="submission" date="2016-08" db="EMBL/GenBank/DDBJ databases">
        <title>Sequencing, assembly and comparative genomics of S. aureofaciens ATCC 10762.</title>
        <authorList>
            <person name="Gradnigo J.S."/>
            <person name="Johnson N."/>
            <person name="Somerville G.A."/>
        </authorList>
    </citation>
    <scope>NUCLEOTIDE SEQUENCE [LARGE SCALE GENOMIC DNA]</scope>
    <source>
        <strain evidence="15">ATCC 10762 / DSM 40127 / CCM 3239 / JCM 4008 / LMG 5968 / NBRC 12843 / NCIMB 8234 / A-377</strain>
    </source>
</reference>
<dbReference type="CDD" id="cd16917">
    <property type="entry name" value="HATPase_UhpB-NarQ-NarX-like"/>
    <property type="match status" value="1"/>
</dbReference>
<feature type="transmembrane region" description="Helical" evidence="10">
    <location>
        <begin position="174"/>
        <end position="193"/>
    </location>
</feature>
<keyword evidence="6 13" id="KW-0418">Kinase</keyword>
<keyword evidence="10" id="KW-0812">Transmembrane</keyword>
<dbReference type="GO" id="GO:0046983">
    <property type="term" value="F:protein dimerization activity"/>
    <property type="evidence" value="ECO:0007669"/>
    <property type="project" value="InterPro"/>
</dbReference>
<evidence type="ECO:0000256" key="5">
    <source>
        <dbReference type="ARBA" id="ARBA00022741"/>
    </source>
</evidence>
<keyword evidence="10" id="KW-1133">Transmembrane helix</keyword>
<comment type="catalytic activity">
    <reaction evidence="1">
        <text>ATP + protein L-histidine = ADP + protein N-phospho-L-histidine.</text>
        <dbReference type="EC" id="2.7.13.3"/>
    </reaction>
</comment>
<evidence type="ECO:0000256" key="1">
    <source>
        <dbReference type="ARBA" id="ARBA00000085"/>
    </source>
</evidence>
<reference evidence="14 15" key="2">
    <citation type="submission" date="2014-07" db="EMBL/GenBank/DDBJ databases">
        <authorList>
            <person name="Zhang J.E."/>
            <person name="Yang H."/>
            <person name="Guo J."/>
            <person name="Deng Z."/>
            <person name="Luo H."/>
            <person name="Luo M."/>
            <person name="Zhao B."/>
        </authorList>
    </citation>
    <scope>NUCLEOTIDE SEQUENCE [LARGE SCALE GENOMIC DNA]</scope>
    <source>
        <strain evidence="14">ATCC 10762</strain>
        <strain evidence="15">ATCC 10762 / DSM 40127 / CCM 3239 / JCM 4008 / LMG 5968 / NBRC 12843 / NCIMB 8234 / A-377</strain>
    </source>
</reference>
<protein>
    <recommendedName>
        <fullName evidence="2">histidine kinase</fullName>
        <ecNumber evidence="2">2.7.13.3</ecNumber>
    </recommendedName>
</protein>
<evidence type="ECO:0000256" key="6">
    <source>
        <dbReference type="ARBA" id="ARBA00022777"/>
    </source>
</evidence>
<keyword evidence="4" id="KW-0808">Transferase</keyword>
<dbReference type="GeneID" id="97483952"/>
<feature type="transmembrane region" description="Helical" evidence="10">
    <location>
        <begin position="123"/>
        <end position="142"/>
    </location>
</feature>
<accession>A0A1E7MYC8</accession>
<keyword evidence="7" id="KW-0067">ATP-binding</keyword>
<dbReference type="PANTHER" id="PTHR24421:SF10">
    <property type="entry name" value="NITRATE_NITRITE SENSOR PROTEIN NARQ"/>
    <property type="match status" value="1"/>
</dbReference>
<evidence type="ECO:0000259" key="11">
    <source>
        <dbReference type="Pfam" id="PF02518"/>
    </source>
</evidence>
<evidence type="ECO:0000313" key="14">
    <source>
        <dbReference type="EMBL" id="OEV33421.1"/>
    </source>
</evidence>
<dbReference type="GO" id="GO:0000155">
    <property type="term" value="F:phosphorelay sensor kinase activity"/>
    <property type="evidence" value="ECO:0007669"/>
    <property type="project" value="InterPro"/>
</dbReference>
<feature type="transmembrane region" description="Helical" evidence="10">
    <location>
        <begin position="46"/>
        <end position="63"/>
    </location>
</feature>
<feature type="transmembrane region" description="Helical" evidence="10">
    <location>
        <begin position="149"/>
        <end position="168"/>
    </location>
</feature>
<keyword evidence="8" id="KW-0902">Two-component regulatory system</keyword>
<dbReference type="PANTHER" id="PTHR24421">
    <property type="entry name" value="NITRATE/NITRITE SENSOR PROTEIN NARX-RELATED"/>
    <property type="match status" value="1"/>
</dbReference>
<dbReference type="OrthoDB" id="227596at2"/>
<dbReference type="Gene3D" id="1.20.5.1930">
    <property type="match status" value="1"/>
</dbReference>
<dbReference type="InterPro" id="IPR036890">
    <property type="entry name" value="HATPase_C_sf"/>
</dbReference>
<dbReference type="AlphaFoldDB" id="A0A1E7MYC8"/>
<evidence type="ECO:0000313" key="13">
    <source>
        <dbReference type="EMBL" id="GGU59794.1"/>
    </source>
</evidence>
<evidence type="ECO:0000256" key="10">
    <source>
        <dbReference type="SAM" id="Phobius"/>
    </source>
</evidence>
<dbReference type="EMBL" id="JPRF03000065">
    <property type="protein sequence ID" value="OEV33421.1"/>
    <property type="molecule type" value="Genomic_DNA"/>
</dbReference>
<dbReference type="EMBL" id="BMUB01000002">
    <property type="protein sequence ID" value="GGU59794.1"/>
    <property type="molecule type" value="Genomic_DNA"/>
</dbReference>
<proteinExistence type="predicted"/>
<dbReference type="EC" id="2.7.13.3" evidence="2"/>
<organism evidence="14 15">
    <name type="scientific">Kitasatospora aureofaciens</name>
    <name type="common">Streptomyces aureofaciens</name>
    <dbReference type="NCBI Taxonomy" id="1894"/>
    <lineage>
        <taxon>Bacteria</taxon>
        <taxon>Bacillati</taxon>
        <taxon>Actinomycetota</taxon>
        <taxon>Actinomycetes</taxon>
        <taxon>Kitasatosporales</taxon>
        <taxon>Streptomycetaceae</taxon>
        <taxon>Kitasatospora</taxon>
    </lineage>
</organism>
<dbReference type="Gene3D" id="3.30.565.10">
    <property type="entry name" value="Histidine kinase-like ATPase, C-terminal domain"/>
    <property type="match status" value="1"/>
</dbReference>
<dbReference type="KEGG" id="kau:B6264_17865"/>
<keyword evidence="15" id="KW-1185">Reference proteome</keyword>
<reference evidence="13" key="5">
    <citation type="submission" date="2020-09" db="EMBL/GenBank/DDBJ databases">
        <authorList>
            <person name="Sun Q."/>
            <person name="Ohkuma M."/>
        </authorList>
    </citation>
    <scope>NUCLEOTIDE SEQUENCE</scope>
    <source>
        <strain evidence="13">JCM 4434</strain>
    </source>
</reference>
<evidence type="ECO:0000256" key="7">
    <source>
        <dbReference type="ARBA" id="ARBA00022840"/>
    </source>
</evidence>
<feature type="transmembrane region" description="Helical" evidence="10">
    <location>
        <begin position="69"/>
        <end position="90"/>
    </location>
</feature>
<dbReference type="GO" id="GO:0005524">
    <property type="term" value="F:ATP binding"/>
    <property type="evidence" value="ECO:0007669"/>
    <property type="project" value="UniProtKB-KW"/>
</dbReference>
<feature type="domain" description="Signal transduction histidine kinase subgroup 3 dimerisation and phosphoacceptor" evidence="12">
    <location>
        <begin position="222"/>
        <end position="287"/>
    </location>
</feature>
<dbReference type="Proteomes" id="UP000037395">
    <property type="component" value="Unassembled WGS sequence"/>
</dbReference>
<evidence type="ECO:0000256" key="4">
    <source>
        <dbReference type="ARBA" id="ARBA00022679"/>
    </source>
</evidence>
<gene>
    <name evidence="13" type="ORF">GCM10010502_07740</name>
    <name evidence="14" type="ORF">HS99_0012640</name>
</gene>
<evidence type="ECO:0000256" key="9">
    <source>
        <dbReference type="SAM" id="Coils"/>
    </source>
</evidence>
<evidence type="ECO:0000256" key="3">
    <source>
        <dbReference type="ARBA" id="ARBA00022553"/>
    </source>
</evidence>
<evidence type="ECO:0000259" key="12">
    <source>
        <dbReference type="Pfam" id="PF07730"/>
    </source>
</evidence>
<reference evidence="14" key="4">
    <citation type="submission" date="2016-08" db="EMBL/GenBank/DDBJ databases">
        <title>Sequencing, Assembly and Comparative Genomics of S. aureofaciens ATCC 10762.</title>
        <authorList>
            <person name="Gradnigo J.S."/>
            <person name="Johnson N."/>
            <person name="Somerville G.A."/>
        </authorList>
    </citation>
    <scope>NUCLEOTIDE SEQUENCE [LARGE SCALE GENOMIC DNA]</scope>
    <source>
        <strain evidence="14">ATCC 10762</strain>
    </source>
</reference>
<feature type="transmembrane region" description="Helical" evidence="10">
    <location>
        <begin position="97"/>
        <end position="117"/>
    </location>
</feature>
<dbReference type="RefSeq" id="WP_046386994.1">
    <property type="nucleotide sequence ID" value="NZ_BMUB01000002.1"/>
</dbReference>
<feature type="domain" description="Histidine kinase/HSP90-like ATPase" evidence="11">
    <location>
        <begin position="335"/>
        <end position="427"/>
    </location>
</feature>
<keyword evidence="9" id="KW-0175">Coiled coil</keyword>
<dbReference type="SUPFAM" id="SSF55874">
    <property type="entry name" value="ATPase domain of HSP90 chaperone/DNA topoisomerase II/histidine kinase"/>
    <property type="match status" value="1"/>
</dbReference>
<evidence type="ECO:0000256" key="8">
    <source>
        <dbReference type="ARBA" id="ARBA00023012"/>
    </source>
</evidence>
<dbReference type="GO" id="GO:0016020">
    <property type="term" value="C:membrane"/>
    <property type="evidence" value="ECO:0007669"/>
    <property type="project" value="InterPro"/>
</dbReference>
<sequence>MKTLTTADARGFAMRQLRTLRHHLTTPSDDHTPLLGDSRRPWVRRLPYIVVVILQAVLIPTGIANLVNFYGLVLPVAAALTVSQTIPLFLAITRPLAAWWISAATLVTTAAITARHHQVEGSWPWTAPMILSYLFLLLALGLRERRATVIAVWVATFLLTVLTTTLGLPRAGDGTTVLLIALSGAVLLLGWAVRDRTVARRLLTEQEQISEVERERRTLLEERARIARELHDVVAHHMSVIAVQAASAPYRIEGVPAAAAEEFTAIAGTARESLAEMRRLLGVLRSEESAGETAPQPGVGQLAQLVETVGRAGVPAELTVDEGLTERVPQAVGLSAYRIVQEALANVVRHAPGARTWVSLSADGPELRLTVVNAAPPQRTESLEASVEGTGHGLVGMRERVRLVDGRLDTGPLPDGGFKVAAVLPLDPSDRPGTPGEKPA</sequence>
<dbReference type="Proteomes" id="UP000610124">
    <property type="component" value="Unassembled WGS sequence"/>
</dbReference>
<dbReference type="InterPro" id="IPR050482">
    <property type="entry name" value="Sensor_HK_TwoCompSys"/>
</dbReference>
<evidence type="ECO:0000256" key="2">
    <source>
        <dbReference type="ARBA" id="ARBA00012438"/>
    </source>
</evidence>
<accession>A0A8H9HEA8</accession>